<keyword evidence="1" id="KW-0808">Transferase</keyword>
<evidence type="ECO:0000313" key="1">
    <source>
        <dbReference type="EMBL" id="TGY66254.1"/>
    </source>
</evidence>
<proteinExistence type="predicted"/>
<gene>
    <name evidence="1" type="ORF">E5336_05250</name>
</gene>
<accession>A0AC61R8B3</accession>
<protein>
    <submittedName>
        <fullName evidence="1">HAMP domain-containing histidine kinase</fullName>
    </submittedName>
</protein>
<dbReference type="Proteomes" id="UP000308836">
    <property type="component" value="Unassembled WGS sequence"/>
</dbReference>
<organism evidence="1 2">
    <name type="scientific">Dubosiella muris</name>
    <dbReference type="NCBI Taxonomy" id="3038133"/>
    <lineage>
        <taxon>Bacteria</taxon>
        <taxon>Bacillati</taxon>
        <taxon>Bacillota</taxon>
        <taxon>Erysipelotrichia</taxon>
        <taxon>Erysipelotrichales</taxon>
        <taxon>Erysipelotrichaceae</taxon>
        <taxon>Dubosiella</taxon>
    </lineage>
</organism>
<comment type="caution">
    <text evidence="1">The sequence shown here is derived from an EMBL/GenBank/DDBJ whole genome shotgun (WGS) entry which is preliminary data.</text>
</comment>
<sequence length="604" mass="68286">MKSKALRLYVAGLVFWLCAIGLFWLYPFALELAVDQGWIGVACSKSQIESIQTIVTEGLANKDPVEKIGLAINAKWGDSFFSQLVVDDGPGYETGSIMTFHGMPDSGYKNAYATRIEGDGFLVELYPVLYSFFRGYETFCLVAAAGAGILVWRWSAKIPVEPFKRTLFFASWKAMPRQLLGVFGGAIVSFALVFGLLFSQRTVLARAVSYAVDLRKDLRTRLDQIEKDIQFLSKEKDIKKAIRLHLPSTSQAFLYERDGVFLGEVVRPDSQALAGVDALEPLYASHYLSTKKGENLLVLSAYPFYWLVPVYTAFAFGYAGLLVLFWLKEYMDAQIGRIGALQFRVQAFALGDWKYAIEKKDGDELNQLGNDLESMRQSYLEKTKVEQDARAANQALITGLSHDLRTPLTVLKGYLETLELDRFQDESARARYIALANQKVDHIRVLSDRMFETALVQDKSVSVRRKPVLASDIVQALKERIERLQSKGFIITSEMKTSVGSWTLDWTLFERIADNVFSNLEKYADPRHPIQIHFTIEKELRWVTVNRKRKSGQAEHHGIGLASVRQMIETQGGALTIEESKTTFKETIVLSRPRRKNDPAERVD</sequence>
<keyword evidence="2" id="KW-1185">Reference proteome</keyword>
<keyword evidence="1" id="KW-0418">Kinase</keyword>
<dbReference type="EMBL" id="SRYG01000008">
    <property type="protein sequence ID" value="TGY66254.1"/>
    <property type="molecule type" value="Genomic_DNA"/>
</dbReference>
<evidence type="ECO:0000313" key="2">
    <source>
        <dbReference type="Proteomes" id="UP000308836"/>
    </source>
</evidence>
<reference evidence="1" key="1">
    <citation type="submission" date="2019-04" db="EMBL/GenBank/DDBJ databases">
        <title>Microbes associate with the intestines of laboratory mice.</title>
        <authorList>
            <person name="Navarre W."/>
            <person name="Wong E."/>
            <person name="Huang K."/>
            <person name="Tropini C."/>
            <person name="Ng K."/>
            <person name="Yu B."/>
        </authorList>
    </citation>
    <scope>NUCLEOTIDE SEQUENCE</scope>
    <source>
        <strain evidence="1">NM09_H32</strain>
    </source>
</reference>
<name>A0AC61R8B3_9FIRM</name>